<evidence type="ECO:0000256" key="1">
    <source>
        <dbReference type="SAM" id="MobiDB-lite"/>
    </source>
</evidence>
<feature type="region of interest" description="Disordered" evidence="1">
    <location>
        <begin position="129"/>
        <end position="159"/>
    </location>
</feature>
<gene>
    <name evidence="2" type="ORF">PEBR_08315</name>
</gene>
<organism evidence="2 3">
    <name type="scientific">Penicillium brasilianum</name>
    <dbReference type="NCBI Taxonomy" id="104259"/>
    <lineage>
        <taxon>Eukaryota</taxon>
        <taxon>Fungi</taxon>
        <taxon>Dikarya</taxon>
        <taxon>Ascomycota</taxon>
        <taxon>Pezizomycotina</taxon>
        <taxon>Eurotiomycetes</taxon>
        <taxon>Eurotiomycetidae</taxon>
        <taxon>Eurotiales</taxon>
        <taxon>Aspergillaceae</taxon>
        <taxon>Penicillium</taxon>
    </lineage>
</organism>
<feature type="compositionally biased region" description="Polar residues" evidence="1">
    <location>
        <begin position="133"/>
        <end position="159"/>
    </location>
</feature>
<evidence type="ECO:0000313" key="3">
    <source>
        <dbReference type="Proteomes" id="UP000190744"/>
    </source>
</evidence>
<proteinExistence type="predicted"/>
<comment type="caution">
    <text evidence="2">The sequence shown here is derived from an EMBL/GenBank/DDBJ whole genome shotgun (WGS) entry which is preliminary data.</text>
</comment>
<sequence length="183" mass="20512">MDPMRTRPLSSPRKKLCLSWGYEVPLRIVARVGWKLKTLSGRYGDEGAFETNLVIVEAKTSLTIGAGEKQLLAYMDSGRKDKKHDITVHGILTESRAFHFYRIMVKAYHALGSGHQFRYHHYTPPPYDHEQGIQPSPTATGRTSLMSGGRQSMMSGKTLTDKGNTLMEKVATERRTGILRCGT</sequence>
<accession>A0A1S9RWR3</accession>
<dbReference type="AlphaFoldDB" id="A0A1S9RWR3"/>
<dbReference type="Proteomes" id="UP000190744">
    <property type="component" value="Unassembled WGS sequence"/>
</dbReference>
<name>A0A1S9RWR3_PENBI</name>
<reference evidence="3" key="1">
    <citation type="submission" date="2015-09" db="EMBL/GenBank/DDBJ databases">
        <authorList>
            <person name="Fill T.P."/>
            <person name="Baretta J.F."/>
            <person name="de Almeida L.G."/>
            <person name="Rocha M."/>
            <person name="de Souza D.H."/>
            <person name="Malavazi I."/>
            <person name="Cerdeira L.T."/>
            <person name="Hong H."/>
            <person name="Samborskyy M."/>
            <person name="de Vasconcelos A.T."/>
            <person name="Leadlay P."/>
            <person name="Rodrigues-Filho E."/>
        </authorList>
    </citation>
    <scope>NUCLEOTIDE SEQUENCE [LARGE SCALE GENOMIC DNA]</scope>
    <source>
        <strain evidence="3">LaBioMMi 136</strain>
    </source>
</reference>
<evidence type="ECO:0000313" key="2">
    <source>
        <dbReference type="EMBL" id="OOQ89935.1"/>
    </source>
</evidence>
<protein>
    <submittedName>
        <fullName evidence="2">Uncharacterized protein</fullName>
    </submittedName>
</protein>
<dbReference type="EMBL" id="LJBN01000101">
    <property type="protein sequence ID" value="OOQ89935.1"/>
    <property type="molecule type" value="Genomic_DNA"/>
</dbReference>